<protein>
    <recommendedName>
        <fullName evidence="1">Alpha/beta hydrolase fold-3 domain-containing protein</fullName>
    </recommendedName>
</protein>
<dbReference type="InterPro" id="IPR050466">
    <property type="entry name" value="Carboxylest/Gibb_receptor"/>
</dbReference>
<evidence type="ECO:0000313" key="2">
    <source>
        <dbReference type="EMBL" id="KAK6525245.1"/>
    </source>
</evidence>
<dbReference type="Proteomes" id="UP001365542">
    <property type="component" value="Unassembled WGS sequence"/>
</dbReference>
<evidence type="ECO:0000313" key="3">
    <source>
        <dbReference type="Proteomes" id="UP001365542"/>
    </source>
</evidence>
<dbReference type="InterPro" id="IPR013094">
    <property type="entry name" value="AB_hydrolase_3"/>
</dbReference>
<dbReference type="Pfam" id="PF07859">
    <property type="entry name" value="Abhydrolase_3"/>
    <property type="match status" value="1"/>
</dbReference>
<evidence type="ECO:0000259" key="1">
    <source>
        <dbReference type="Pfam" id="PF07859"/>
    </source>
</evidence>
<dbReference type="InterPro" id="IPR029058">
    <property type="entry name" value="AB_hydrolase_fold"/>
</dbReference>
<dbReference type="AlphaFoldDB" id="A0AAV9WUJ2"/>
<reference evidence="2 3" key="1">
    <citation type="submission" date="2019-10" db="EMBL/GenBank/DDBJ databases">
        <authorList>
            <person name="Palmer J.M."/>
        </authorList>
    </citation>
    <scope>NUCLEOTIDE SEQUENCE [LARGE SCALE GENOMIC DNA]</scope>
    <source>
        <strain evidence="2 3">TWF694</strain>
    </source>
</reference>
<dbReference type="EMBL" id="JAVHJO010000017">
    <property type="protein sequence ID" value="KAK6525245.1"/>
    <property type="molecule type" value="Genomic_DNA"/>
</dbReference>
<dbReference type="Gene3D" id="3.40.50.1820">
    <property type="entry name" value="alpha/beta hydrolase"/>
    <property type="match status" value="1"/>
</dbReference>
<keyword evidence="3" id="KW-1185">Reference proteome</keyword>
<proteinExistence type="predicted"/>
<name>A0AAV9WUJ2_9PEZI</name>
<dbReference type="GO" id="GO:0016787">
    <property type="term" value="F:hydrolase activity"/>
    <property type="evidence" value="ECO:0007669"/>
    <property type="project" value="InterPro"/>
</dbReference>
<gene>
    <name evidence="2" type="ORF">TWF694_005391</name>
</gene>
<dbReference type="SUPFAM" id="SSF53474">
    <property type="entry name" value="alpha/beta-Hydrolases"/>
    <property type="match status" value="1"/>
</dbReference>
<dbReference type="PANTHER" id="PTHR23024">
    <property type="entry name" value="ARYLACETAMIDE DEACETYLASE"/>
    <property type="match status" value="1"/>
</dbReference>
<dbReference type="PANTHER" id="PTHR23024:SF643">
    <property type="entry name" value="AB HYDROLASE SUPERFAMILY PROTEIN B1A11.02"/>
    <property type="match status" value="1"/>
</dbReference>
<comment type="caution">
    <text evidence="2">The sequence shown here is derived from an EMBL/GenBank/DDBJ whole genome shotgun (WGS) entry which is preliminary data.</text>
</comment>
<organism evidence="2 3">
    <name type="scientific">Orbilia ellipsospora</name>
    <dbReference type="NCBI Taxonomy" id="2528407"/>
    <lineage>
        <taxon>Eukaryota</taxon>
        <taxon>Fungi</taxon>
        <taxon>Dikarya</taxon>
        <taxon>Ascomycota</taxon>
        <taxon>Pezizomycotina</taxon>
        <taxon>Orbiliomycetes</taxon>
        <taxon>Orbiliales</taxon>
        <taxon>Orbiliaceae</taxon>
        <taxon>Orbilia</taxon>
    </lineage>
</organism>
<feature type="domain" description="Alpha/beta hydrolase fold-3" evidence="1">
    <location>
        <begin position="91"/>
        <end position="309"/>
    </location>
</feature>
<accession>A0AAV9WUJ2</accession>
<sequence length="335" mass="36919">MYDTPESVLQLGEMDPQIATLSVNLPGVAGLGDLQKFRGMLDAFGKQRLAALGPTPPGLKESEITIPFSDGVTGTGLVCQPAQEGENYPLIVLFFGGGFFMGNPAQLTGDMRTLSKDFSAVVIALPYRLAPENPFPTPMIDAWDALIHISQNYQKFNASPEAGFIVGGISAGSTHAAIIGQKYVAENLQPKITGLWTALPFLFPDDEGSLVPEKYKHLWLSRGQIIDCPGLNKPYLDKILDFLQPDYKSPWMTPFSPETNNFDRQPRTFVQVCGMDPIRDDGIIYTKVLEDNGVEVKLDVYPGLGHGFWNAFPQIEASKKYHQDFIEGFSWLLAK</sequence>